<keyword evidence="1" id="KW-0863">Zinc-finger</keyword>
<accession>A0A813DK92</accession>
<keyword evidence="1" id="KW-0479">Metal-binding</keyword>
<name>A0A813DK92_POLGL</name>
<comment type="caution">
    <text evidence="3">The sequence shown here is derived from an EMBL/GenBank/DDBJ whole genome shotgun (WGS) entry which is preliminary data.</text>
</comment>
<evidence type="ECO:0000256" key="1">
    <source>
        <dbReference type="PROSITE-ProRule" id="PRU00723"/>
    </source>
</evidence>
<dbReference type="GO" id="GO:0008270">
    <property type="term" value="F:zinc ion binding"/>
    <property type="evidence" value="ECO:0007669"/>
    <property type="project" value="UniProtKB-KW"/>
</dbReference>
<dbReference type="Proteomes" id="UP000654075">
    <property type="component" value="Unassembled WGS sequence"/>
</dbReference>
<feature type="zinc finger region" description="C3H1-type" evidence="1">
    <location>
        <begin position="27"/>
        <end position="55"/>
    </location>
</feature>
<feature type="domain" description="C3H1-type" evidence="2">
    <location>
        <begin position="27"/>
        <end position="55"/>
    </location>
</feature>
<sequence length="110" mass="12561">VSTEASADTSPVKTCLLEEKLLAHHLGKCKPCCYHYFKVDGCRKGDDCEFCHFCSLEDVKERKRSDKRQARNLKWADKKCWLHGSLPVQVRQFEVLTAQHSNVALPRGCP</sequence>
<dbReference type="EMBL" id="CAJNNV010002106">
    <property type="protein sequence ID" value="CAE8586504.1"/>
    <property type="molecule type" value="Genomic_DNA"/>
</dbReference>
<evidence type="ECO:0000313" key="4">
    <source>
        <dbReference type="Proteomes" id="UP000654075"/>
    </source>
</evidence>
<gene>
    <name evidence="3" type="ORF">PGLA1383_LOCUS5366</name>
</gene>
<dbReference type="InterPro" id="IPR000571">
    <property type="entry name" value="Znf_CCCH"/>
</dbReference>
<evidence type="ECO:0000313" key="3">
    <source>
        <dbReference type="EMBL" id="CAE8586504.1"/>
    </source>
</evidence>
<evidence type="ECO:0000259" key="2">
    <source>
        <dbReference type="PROSITE" id="PS50103"/>
    </source>
</evidence>
<proteinExistence type="predicted"/>
<protein>
    <recommendedName>
        <fullName evidence="2">C3H1-type domain-containing protein</fullName>
    </recommendedName>
</protein>
<dbReference type="AlphaFoldDB" id="A0A813DK92"/>
<reference evidence="3" key="1">
    <citation type="submission" date="2021-02" db="EMBL/GenBank/DDBJ databases">
        <authorList>
            <person name="Dougan E. K."/>
            <person name="Rhodes N."/>
            <person name="Thang M."/>
            <person name="Chan C."/>
        </authorList>
    </citation>
    <scope>NUCLEOTIDE SEQUENCE</scope>
</reference>
<dbReference type="PROSITE" id="PS50103">
    <property type="entry name" value="ZF_C3H1"/>
    <property type="match status" value="1"/>
</dbReference>
<organism evidence="3 4">
    <name type="scientific">Polarella glacialis</name>
    <name type="common">Dinoflagellate</name>
    <dbReference type="NCBI Taxonomy" id="89957"/>
    <lineage>
        <taxon>Eukaryota</taxon>
        <taxon>Sar</taxon>
        <taxon>Alveolata</taxon>
        <taxon>Dinophyceae</taxon>
        <taxon>Suessiales</taxon>
        <taxon>Suessiaceae</taxon>
        <taxon>Polarella</taxon>
    </lineage>
</organism>
<keyword evidence="4" id="KW-1185">Reference proteome</keyword>
<keyword evidence="1" id="KW-0862">Zinc</keyword>
<feature type="non-terminal residue" evidence="3">
    <location>
        <position position="1"/>
    </location>
</feature>
<dbReference type="OrthoDB" id="406987at2759"/>